<comment type="similarity">
    <text evidence="3">Belongs to the DSD1 family.</text>
</comment>
<keyword evidence="8" id="KW-0456">Lyase</keyword>
<dbReference type="EC" id="4.3.1.18" evidence="11"/>
<evidence type="ECO:0000259" key="14">
    <source>
        <dbReference type="SMART" id="SM01119"/>
    </source>
</evidence>
<dbReference type="RefSeq" id="XP_022585133.1">
    <property type="nucleotide sequence ID" value="XM_022725328.1"/>
</dbReference>
<evidence type="ECO:0000256" key="6">
    <source>
        <dbReference type="ARBA" id="ARBA00022833"/>
    </source>
</evidence>
<dbReference type="GO" id="GO:0046872">
    <property type="term" value="F:metal ion binding"/>
    <property type="evidence" value="ECO:0007669"/>
    <property type="project" value="UniProtKB-KW"/>
</dbReference>
<keyword evidence="16" id="KW-1185">Reference proteome</keyword>
<evidence type="ECO:0000313" key="16">
    <source>
        <dbReference type="Proteomes" id="UP000184188"/>
    </source>
</evidence>
<evidence type="ECO:0000256" key="9">
    <source>
        <dbReference type="ARBA" id="ARBA00051198"/>
    </source>
</evidence>
<sequence length="422" mass="46707">MDYSHRDPKSFIGQPASELPTPALVLSKPVLEKNVQQLHQDVKLLGIDFRPHVKTLKSLEVTRMMLNGGKHRKIIASTLAEIEGALPLVQEGILEECLYGLPIRPGALPQLAALSKSIDIILMVDNDQQIDAVEDFVQKNRLSPRQWKVFIKIDVGTHRAGLVNSSPSLPALIEKVQASPTVSLYGFYCHAGHSYSCRTADSAASVLELEVKGVVAAASRIPRDHTVVVSVGSTPTAHVVQSLKAVLPDNMKLELHAGKSTDPHTYLYLYLYIYRCGILIILGNFPSNDLQQVTTTLVTVDQQALRVLAEVCSVYPERNEALINAGTIALSKETSDSPGYGRVTDRPKWSVMRMSQEHGILCLTGEGDSSKEKELVMDHFKIGQKVFLHCQHACITAAAHFVYYVVDKEDIVRETWIPWKGW</sequence>
<keyword evidence="5" id="KW-0479">Metal-binding</keyword>
<comment type="cofactor">
    <cofactor evidence="1">
        <name>pyridoxal 5'-phosphate</name>
        <dbReference type="ChEBI" id="CHEBI:597326"/>
    </cofactor>
</comment>
<evidence type="ECO:0000256" key="5">
    <source>
        <dbReference type="ARBA" id="ARBA00022723"/>
    </source>
</evidence>
<dbReference type="STRING" id="1073090.A0A1L9SU74"/>
<reference evidence="16" key="1">
    <citation type="journal article" date="2017" name="Genome Biol.">
        <title>Comparative genomics reveals high biological diversity and specific adaptations in the industrially and medically important fungal genus Aspergillus.</title>
        <authorList>
            <person name="de Vries R.P."/>
            <person name="Riley R."/>
            <person name="Wiebenga A."/>
            <person name="Aguilar-Osorio G."/>
            <person name="Amillis S."/>
            <person name="Uchima C.A."/>
            <person name="Anderluh G."/>
            <person name="Asadollahi M."/>
            <person name="Askin M."/>
            <person name="Barry K."/>
            <person name="Battaglia E."/>
            <person name="Bayram O."/>
            <person name="Benocci T."/>
            <person name="Braus-Stromeyer S.A."/>
            <person name="Caldana C."/>
            <person name="Canovas D."/>
            <person name="Cerqueira G.C."/>
            <person name="Chen F."/>
            <person name="Chen W."/>
            <person name="Choi C."/>
            <person name="Clum A."/>
            <person name="Dos Santos R.A."/>
            <person name="Damasio A.R."/>
            <person name="Diallinas G."/>
            <person name="Emri T."/>
            <person name="Fekete E."/>
            <person name="Flipphi M."/>
            <person name="Freyberg S."/>
            <person name="Gallo A."/>
            <person name="Gournas C."/>
            <person name="Habgood R."/>
            <person name="Hainaut M."/>
            <person name="Harispe M.L."/>
            <person name="Henrissat B."/>
            <person name="Hilden K.S."/>
            <person name="Hope R."/>
            <person name="Hossain A."/>
            <person name="Karabika E."/>
            <person name="Karaffa L."/>
            <person name="Karanyi Z."/>
            <person name="Krasevec N."/>
            <person name="Kuo A."/>
            <person name="Kusch H."/>
            <person name="LaButti K."/>
            <person name="Lagendijk E.L."/>
            <person name="Lapidus A."/>
            <person name="Levasseur A."/>
            <person name="Lindquist E."/>
            <person name="Lipzen A."/>
            <person name="Logrieco A.F."/>
            <person name="MacCabe A."/>
            <person name="Maekelae M.R."/>
            <person name="Malavazi I."/>
            <person name="Melin P."/>
            <person name="Meyer V."/>
            <person name="Mielnichuk N."/>
            <person name="Miskei M."/>
            <person name="Molnar A.P."/>
            <person name="Mule G."/>
            <person name="Ngan C.Y."/>
            <person name="Orejas M."/>
            <person name="Orosz E."/>
            <person name="Ouedraogo J.P."/>
            <person name="Overkamp K.M."/>
            <person name="Park H.-S."/>
            <person name="Perrone G."/>
            <person name="Piumi F."/>
            <person name="Punt P.J."/>
            <person name="Ram A.F."/>
            <person name="Ramon A."/>
            <person name="Rauscher S."/>
            <person name="Record E."/>
            <person name="Riano-Pachon D.M."/>
            <person name="Robert V."/>
            <person name="Roehrig J."/>
            <person name="Ruller R."/>
            <person name="Salamov A."/>
            <person name="Salih N.S."/>
            <person name="Samson R.A."/>
            <person name="Sandor E."/>
            <person name="Sanguinetti M."/>
            <person name="Schuetze T."/>
            <person name="Sepcic K."/>
            <person name="Shelest E."/>
            <person name="Sherlock G."/>
            <person name="Sophianopoulou V."/>
            <person name="Squina F.M."/>
            <person name="Sun H."/>
            <person name="Susca A."/>
            <person name="Todd R.B."/>
            <person name="Tsang A."/>
            <person name="Unkles S.E."/>
            <person name="van de Wiele N."/>
            <person name="van Rossen-Uffink D."/>
            <person name="Oliveira J.V."/>
            <person name="Vesth T.C."/>
            <person name="Visser J."/>
            <person name="Yu J.-H."/>
            <person name="Zhou M."/>
            <person name="Andersen M.R."/>
            <person name="Archer D.B."/>
            <person name="Baker S.E."/>
            <person name="Benoit I."/>
            <person name="Brakhage A.A."/>
            <person name="Braus G.H."/>
            <person name="Fischer R."/>
            <person name="Frisvad J.C."/>
            <person name="Goldman G.H."/>
            <person name="Houbraken J."/>
            <person name="Oakley B."/>
            <person name="Pocsi I."/>
            <person name="Scazzocchio C."/>
            <person name="Seiboth B."/>
            <person name="vanKuyk P.A."/>
            <person name="Wortman J."/>
            <person name="Dyer P.S."/>
            <person name="Grigoriev I.V."/>
        </authorList>
    </citation>
    <scope>NUCLEOTIDE SEQUENCE [LARGE SCALE GENOMIC DNA]</scope>
    <source>
        <strain evidence="16">CBS 506.65</strain>
    </source>
</reference>
<feature type="domain" description="D-serine dehydratase-like" evidence="14">
    <location>
        <begin position="304"/>
        <end position="407"/>
    </location>
</feature>
<dbReference type="InterPro" id="IPR001608">
    <property type="entry name" value="Ala_racemase_N"/>
</dbReference>
<dbReference type="GO" id="GO:0036088">
    <property type="term" value="P:D-serine catabolic process"/>
    <property type="evidence" value="ECO:0007669"/>
    <property type="project" value="TreeGrafter"/>
</dbReference>
<evidence type="ECO:0000256" key="2">
    <source>
        <dbReference type="ARBA" id="ARBA00001947"/>
    </source>
</evidence>
<evidence type="ECO:0000313" key="15">
    <source>
        <dbReference type="EMBL" id="OJJ50623.1"/>
    </source>
</evidence>
<dbReference type="InterPro" id="IPR042208">
    <property type="entry name" value="D-ser_dehydrat-like_sf"/>
</dbReference>
<name>A0A1L9SU74_9EURO</name>
<dbReference type="FunFam" id="3.20.20.10:FF:000016">
    <property type="entry name" value="D-serine dehydratase"/>
    <property type="match status" value="1"/>
</dbReference>
<dbReference type="InterPro" id="IPR026956">
    <property type="entry name" value="D-ser_dehydrat-like_dom"/>
</dbReference>
<dbReference type="GO" id="GO:0009636">
    <property type="term" value="P:response to toxic substance"/>
    <property type="evidence" value="ECO:0007669"/>
    <property type="project" value="UniProtKB-KW"/>
</dbReference>
<evidence type="ECO:0000256" key="10">
    <source>
        <dbReference type="ARBA" id="ARBA00055764"/>
    </source>
</evidence>
<dbReference type="GeneID" id="34611793"/>
<dbReference type="Pfam" id="PF01168">
    <property type="entry name" value="Ala_racemase_N"/>
    <property type="match status" value="1"/>
</dbReference>
<evidence type="ECO:0000256" key="12">
    <source>
        <dbReference type="ARBA" id="ARBA00069616"/>
    </source>
</evidence>
<dbReference type="PANTHER" id="PTHR28004">
    <property type="entry name" value="ZGC:162816-RELATED"/>
    <property type="match status" value="1"/>
</dbReference>
<evidence type="ECO:0000256" key="7">
    <source>
        <dbReference type="ARBA" id="ARBA00022898"/>
    </source>
</evidence>
<dbReference type="GO" id="GO:0008721">
    <property type="term" value="F:D-serine ammonia-lyase activity"/>
    <property type="evidence" value="ECO:0007669"/>
    <property type="project" value="UniProtKB-EC"/>
</dbReference>
<dbReference type="Gene3D" id="3.20.20.10">
    <property type="entry name" value="Alanine racemase"/>
    <property type="match status" value="1"/>
</dbReference>
<dbReference type="SUPFAM" id="SSF51419">
    <property type="entry name" value="PLP-binding barrel"/>
    <property type="match status" value="1"/>
</dbReference>
<evidence type="ECO:0000256" key="11">
    <source>
        <dbReference type="ARBA" id="ARBA00066349"/>
    </source>
</evidence>
<dbReference type="Pfam" id="PF14031">
    <property type="entry name" value="D-ser_dehydrat"/>
    <property type="match status" value="1"/>
</dbReference>
<dbReference type="Gene3D" id="2.40.37.20">
    <property type="entry name" value="D-serine dehydratase-like domain"/>
    <property type="match status" value="1"/>
</dbReference>
<proteinExistence type="inferred from homology"/>
<comment type="function">
    <text evidence="10">Catalyzes the conversion of D-serine to pyruvate and ammonia. May play a role in D-serine detoxification.</text>
</comment>
<dbReference type="InterPro" id="IPR051466">
    <property type="entry name" value="D-amino_acid_metab_enzyme"/>
</dbReference>
<dbReference type="InterPro" id="IPR029066">
    <property type="entry name" value="PLP-binding_barrel"/>
</dbReference>
<accession>A0A1L9SU74</accession>
<keyword evidence="4" id="KW-0216">Detoxification</keyword>
<dbReference type="AlphaFoldDB" id="A0A1L9SU74"/>
<dbReference type="VEuPathDB" id="FungiDB:ASPZODRAFT_148099"/>
<gene>
    <name evidence="15" type="ORF">ASPZODRAFT_148099</name>
</gene>
<dbReference type="OrthoDB" id="20198at2759"/>
<organism evidence="15 16">
    <name type="scientific">Penicilliopsis zonata CBS 506.65</name>
    <dbReference type="NCBI Taxonomy" id="1073090"/>
    <lineage>
        <taxon>Eukaryota</taxon>
        <taxon>Fungi</taxon>
        <taxon>Dikarya</taxon>
        <taxon>Ascomycota</taxon>
        <taxon>Pezizomycotina</taxon>
        <taxon>Eurotiomycetes</taxon>
        <taxon>Eurotiomycetidae</taxon>
        <taxon>Eurotiales</taxon>
        <taxon>Aspergillaceae</taxon>
        <taxon>Penicilliopsis</taxon>
    </lineage>
</organism>
<dbReference type="EMBL" id="KV878336">
    <property type="protein sequence ID" value="OJJ50623.1"/>
    <property type="molecule type" value="Genomic_DNA"/>
</dbReference>
<evidence type="ECO:0000256" key="1">
    <source>
        <dbReference type="ARBA" id="ARBA00001933"/>
    </source>
</evidence>
<evidence type="ECO:0000256" key="13">
    <source>
        <dbReference type="ARBA" id="ARBA00075219"/>
    </source>
</evidence>
<dbReference type="PANTHER" id="PTHR28004:SF2">
    <property type="entry name" value="D-SERINE DEHYDRATASE"/>
    <property type="match status" value="1"/>
</dbReference>
<protein>
    <recommendedName>
        <fullName evidence="12">D-serine dehydratase</fullName>
        <ecNumber evidence="11">4.3.1.18</ecNumber>
    </recommendedName>
    <alternativeName>
        <fullName evidence="13">D-serine deaminase</fullName>
    </alternativeName>
</protein>
<evidence type="ECO:0000256" key="4">
    <source>
        <dbReference type="ARBA" id="ARBA00022575"/>
    </source>
</evidence>
<comment type="catalytic activity">
    <reaction evidence="9">
        <text>D-serine = pyruvate + NH4(+)</text>
        <dbReference type="Rhea" id="RHEA:13977"/>
        <dbReference type="ChEBI" id="CHEBI:15361"/>
        <dbReference type="ChEBI" id="CHEBI:28938"/>
        <dbReference type="ChEBI" id="CHEBI:35247"/>
        <dbReference type="EC" id="4.3.1.18"/>
    </reaction>
    <physiologicalReaction direction="left-to-right" evidence="9">
        <dbReference type="Rhea" id="RHEA:13978"/>
    </physiologicalReaction>
</comment>
<keyword evidence="6" id="KW-0862">Zinc</keyword>
<keyword evidence="7" id="KW-0663">Pyridoxal phosphate</keyword>
<evidence type="ECO:0000256" key="8">
    <source>
        <dbReference type="ARBA" id="ARBA00023239"/>
    </source>
</evidence>
<evidence type="ECO:0000256" key="3">
    <source>
        <dbReference type="ARBA" id="ARBA00005323"/>
    </source>
</evidence>
<comment type="cofactor">
    <cofactor evidence="2">
        <name>Zn(2+)</name>
        <dbReference type="ChEBI" id="CHEBI:29105"/>
    </cofactor>
</comment>
<dbReference type="SMART" id="SM01119">
    <property type="entry name" value="D-ser_dehydrat"/>
    <property type="match status" value="1"/>
</dbReference>
<dbReference type="Proteomes" id="UP000184188">
    <property type="component" value="Unassembled WGS sequence"/>
</dbReference>